<dbReference type="PROSITE" id="PS50005">
    <property type="entry name" value="TPR"/>
    <property type="match status" value="1"/>
</dbReference>
<dbReference type="InterPro" id="IPR050640">
    <property type="entry name" value="Bact_2-comp_sensor_kinase"/>
</dbReference>
<feature type="domain" description="Signal transduction histidine kinase internal region" evidence="5">
    <location>
        <begin position="511"/>
        <end position="589"/>
    </location>
</feature>
<dbReference type="EMBL" id="QGGO01000012">
    <property type="protein sequence ID" value="PWK26423.1"/>
    <property type="molecule type" value="Genomic_DNA"/>
</dbReference>
<dbReference type="GO" id="GO:0016020">
    <property type="term" value="C:membrane"/>
    <property type="evidence" value="ECO:0007669"/>
    <property type="project" value="InterPro"/>
</dbReference>
<feature type="signal peptide" evidence="4">
    <location>
        <begin position="1"/>
        <end position="19"/>
    </location>
</feature>
<evidence type="ECO:0000313" key="6">
    <source>
        <dbReference type="EMBL" id="PWK26423.1"/>
    </source>
</evidence>
<dbReference type="AlphaFoldDB" id="A0A316ECC0"/>
<keyword evidence="4" id="KW-0732">Signal</keyword>
<dbReference type="Gene3D" id="1.25.40.10">
    <property type="entry name" value="Tetratricopeptide repeat domain"/>
    <property type="match status" value="3"/>
</dbReference>
<feature type="coiled-coil region" evidence="2">
    <location>
        <begin position="488"/>
        <end position="519"/>
    </location>
</feature>
<dbReference type="PANTHER" id="PTHR34220:SF7">
    <property type="entry name" value="SENSOR HISTIDINE KINASE YPDA"/>
    <property type="match status" value="1"/>
</dbReference>
<dbReference type="Pfam" id="PF13181">
    <property type="entry name" value="TPR_8"/>
    <property type="match status" value="2"/>
</dbReference>
<evidence type="ECO:0000313" key="7">
    <source>
        <dbReference type="Proteomes" id="UP000245489"/>
    </source>
</evidence>
<dbReference type="Gene3D" id="3.30.565.10">
    <property type="entry name" value="Histidine kinase-like ATPase, C-terminal domain"/>
    <property type="match status" value="1"/>
</dbReference>
<dbReference type="SMART" id="SM00028">
    <property type="entry name" value="TPR"/>
    <property type="match status" value="7"/>
</dbReference>
<name>A0A316ECC0_9BACT</name>
<keyword evidence="3" id="KW-0812">Transmembrane</keyword>
<feature type="repeat" description="TPR" evidence="1">
    <location>
        <begin position="225"/>
        <end position="258"/>
    </location>
</feature>
<dbReference type="PANTHER" id="PTHR34220">
    <property type="entry name" value="SENSOR HISTIDINE KINASE YPDA"/>
    <property type="match status" value="1"/>
</dbReference>
<keyword evidence="2" id="KW-0175">Coiled coil</keyword>
<comment type="caution">
    <text evidence="6">The sequence shown here is derived from an EMBL/GenBank/DDBJ whole genome shotgun (WGS) entry which is preliminary data.</text>
</comment>
<keyword evidence="7" id="KW-1185">Reference proteome</keyword>
<protein>
    <submittedName>
        <fullName evidence="6">Tetratricopeptide repeat protein</fullName>
    </submittedName>
</protein>
<evidence type="ECO:0000256" key="2">
    <source>
        <dbReference type="SAM" id="Coils"/>
    </source>
</evidence>
<dbReference type="SUPFAM" id="SSF48452">
    <property type="entry name" value="TPR-like"/>
    <property type="match status" value="2"/>
</dbReference>
<dbReference type="InterPro" id="IPR019734">
    <property type="entry name" value="TPR_rpt"/>
</dbReference>
<sequence>MKKIYLLLILSFLSINNFAQTAKDSLLTLLKKHPQQDVQRCYILRELRRNEVRNFEGGIEYDKEACRIALKNIPTIKNNPKLINEYKSFISDYYYNQGIVYQDDNDLKNAELFMLKSLRIEQDIKRYTDLGCSYKALASIYLDKGNVEKAEKNYYESIKFLKLRKGDIVEENNYLIDVYDNLANIDYNRGDFKKAIHFMYEKLKITTEEKTNYNYNKKINTHNIAATYNKLGFFYGKEGEDQKALNSFNTAYRIEKTIDNKQGIASIYRNIGTFFLDRDKLNQANKYFDLSSKFATSDIIIYSNIVSKGKLYLKKNNLDSAETLLNKAYKYAFENEIKAILSKLYPDLAQVYFRKNNVVLAKKYAQEGLALAQQKTNVLDAKQNAELLYVINKNSNNKDEALKMLEITYALSDSINRNENKNATLKGEFKYETELKETQIKSLAQQKQISELESNRKTTFIYSILGGILALSAIAYFLFTRFRDRKENELLTTQLEEAKRRIEIEQKATESELKALKSQMNPHFMFNALNSIQEQFMYGDKVQANEQMGNFTYLTRQILTVSGKKKINLSTEIEILTKYLELEKMRFAEGFTYEVNLSDNIDEDYHQIPPMLIQPFVENSIKHGLLHKQGDKKLSIRFDLDETEENLICVVEDNGVGREKSAEFKSKRVQQHESFSSVATEERLKLLSNNINGKDLVIYEDLKNDDNEVTGTKVTLTIALG</sequence>
<reference evidence="6 7" key="1">
    <citation type="submission" date="2018-05" db="EMBL/GenBank/DDBJ databases">
        <title>Genomic Encyclopedia of Archaeal and Bacterial Type Strains, Phase II (KMG-II): from individual species to whole genera.</title>
        <authorList>
            <person name="Goeker M."/>
        </authorList>
    </citation>
    <scope>NUCLEOTIDE SEQUENCE [LARGE SCALE GENOMIC DNA]</scope>
    <source>
        <strain evidence="6 7">DSM 22214</strain>
    </source>
</reference>
<proteinExistence type="predicted"/>
<gene>
    <name evidence="6" type="ORF">LV89_02594</name>
</gene>
<evidence type="ECO:0000256" key="3">
    <source>
        <dbReference type="SAM" id="Phobius"/>
    </source>
</evidence>
<dbReference type="Pfam" id="PF06580">
    <property type="entry name" value="His_kinase"/>
    <property type="match status" value="1"/>
</dbReference>
<dbReference type="InterPro" id="IPR036890">
    <property type="entry name" value="HATPase_C_sf"/>
</dbReference>
<dbReference type="OrthoDB" id="6190788at2"/>
<feature type="chain" id="PRO_5016411619" evidence="4">
    <location>
        <begin position="20"/>
        <end position="721"/>
    </location>
</feature>
<evidence type="ECO:0000256" key="4">
    <source>
        <dbReference type="SAM" id="SignalP"/>
    </source>
</evidence>
<keyword evidence="3" id="KW-0472">Membrane</keyword>
<feature type="transmembrane region" description="Helical" evidence="3">
    <location>
        <begin position="460"/>
        <end position="479"/>
    </location>
</feature>
<dbReference type="Proteomes" id="UP000245489">
    <property type="component" value="Unassembled WGS sequence"/>
</dbReference>
<organism evidence="6 7">
    <name type="scientific">Arcicella aurantiaca</name>
    <dbReference type="NCBI Taxonomy" id="591202"/>
    <lineage>
        <taxon>Bacteria</taxon>
        <taxon>Pseudomonadati</taxon>
        <taxon>Bacteroidota</taxon>
        <taxon>Cytophagia</taxon>
        <taxon>Cytophagales</taxon>
        <taxon>Flectobacillaceae</taxon>
        <taxon>Arcicella</taxon>
    </lineage>
</organism>
<dbReference type="InterPro" id="IPR011990">
    <property type="entry name" value="TPR-like_helical_dom_sf"/>
</dbReference>
<keyword evidence="3" id="KW-1133">Transmembrane helix</keyword>
<evidence type="ECO:0000259" key="5">
    <source>
        <dbReference type="Pfam" id="PF06580"/>
    </source>
</evidence>
<dbReference type="InterPro" id="IPR010559">
    <property type="entry name" value="Sig_transdc_His_kin_internal"/>
</dbReference>
<accession>A0A316ECC0</accession>
<dbReference type="GO" id="GO:0000155">
    <property type="term" value="F:phosphorelay sensor kinase activity"/>
    <property type="evidence" value="ECO:0007669"/>
    <property type="project" value="InterPro"/>
</dbReference>
<dbReference type="RefSeq" id="WP_109743317.1">
    <property type="nucleotide sequence ID" value="NZ_QGGO01000012.1"/>
</dbReference>
<keyword evidence="1" id="KW-0802">TPR repeat</keyword>
<evidence type="ECO:0000256" key="1">
    <source>
        <dbReference type="PROSITE-ProRule" id="PRU00339"/>
    </source>
</evidence>
<dbReference type="SUPFAM" id="SSF55874">
    <property type="entry name" value="ATPase domain of HSP90 chaperone/DNA topoisomerase II/histidine kinase"/>
    <property type="match status" value="1"/>
</dbReference>